<feature type="compositionally biased region" description="Basic and acidic residues" evidence="2">
    <location>
        <begin position="1"/>
        <end position="13"/>
    </location>
</feature>
<evidence type="ECO:0000256" key="1">
    <source>
        <dbReference type="HAMAP-Rule" id="MF_00386"/>
    </source>
</evidence>
<name>H0E9J7_9ACTN</name>
<comment type="caution">
    <text evidence="3">The sequence shown here is derived from an EMBL/GenBank/DDBJ whole genome shotgun (WGS) entry which is preliminary data.</text>
</comment>
<dbReference type="OrthoDB" id="9801753at2"/>
<evidence type="ECO:0000313" key="3">
    <source>
        <dbReference type="EMBL" id="EHN09639.1"/>
    </source>
</evidence>
<comment type="function">
    <text evidence="1">Could be involved in insertion of integral membrane proteins into the membrane.</text>
</comment>
<dbReference type="PANTHER" id="PTHR33383:SF1">
    <property type="entry name" value="MEMBRANE PROTEIN INSERTION EFFICIENCY FACTOR-RELATED"/>
    <property type="match status" value="1"/>
</dbReference>
<evidence type="ECO:0000313" key="4">
    <source>
        <dbReference type="Proteomes" id="UP000005143"/>
    </source>
</evidence>
<feature type="region of interest" description="Disordered" evidence="2">
    <location>
        <begin position="1"/>
        <end position="31"/>
    </location>
</feature>
<dbReference type="SMART" id="SM01234">
    <property type="entry name" value="Haemolytic"/>
    <property type="match status" value="1"/>
</dbReference>
<dbReference type="PANTHER" id="PTHR33383">
    <property type="entry name" value="MEMBRANE PROTEIN INSERTION EFFICIENCY FACTOR-RELATED"/>
    <property type="match status" value="1"/>
</dbReference>
<comment type="subcellular location">
    <subcellularLocation>
        <location evidence="1">Cell membrane</location>
        <topology evidence="1">Peripheral membrane protein</topology>
        <orientation evidence="1">Cytoplasmic side</orientation>
    </subcellularLocation>
</comment>
<comment type="similarity">
    <text evidence="1">Belongs to the UPF0161 family.</text>
</comment>
<proteinExistence type="inferred from homology"/>
<keyword evidence="1" id="KW-0472">Membrane</keyword>
<dbReference type="NCBIfam" id="TIGR00278">
    <property type="entry name" value="membrane protein insertion efficiency factor YidD"/>
    <property type="match status" value="1"/>
</dbReference>
<dbReference type="AlphaFoldDB" id="H0E9J7"/>
<dbReference type="PATRIC" id="fig|1097667.3.peg.3488"/>
<organism evidence="3 4">
    <name type="scientific">Patulibacter medicamentivorans</name>
    <dbReference type="NCBI Taxonomy" id="1097667"/>
    <lineage>
        <taxon>Bacteria</taxon>
        <taxon>Bacillati</taxon>
        <taxon>Actinomycetota</taxon>
        <taxon>Thermoleophilia</taxon>
        <taxon>Solirubrobacterales</taxon>
        <taxon>Patulibacteraceae</taxon>
        <taxon>Patulibacter</taxon>
    </lineage>
</organism>
<protein>
    <recommendedName>
        <fullName evidence="1">Putative membrane protein insertion efficiency factor</fullName>
    </recommendedName>
</protein>
<evidence type="ECO:0000256" key="2">
    <source>
        <dbReference type="SAM" id="MobiDB-lite"/>
    </source>
</evidence>
<keyword evidence="1" id="KW-1003">Cell membrane</keyword>
<dbReference type="InterPro" id="IPR002696">
    <property type="entry name" value="Membr_insert_effic_factor_YidD"/>
</dbReference>
<dbReference type="RefSeq" id="WP_007577670.1">
    <property type="nucleotide sequence ID" value="NZ_AGUD01000262.1"/>
</dbReference>
<accession>H0E9J7</accession>
<dbReference type="GO" id="GO:0005886">
    <property type="term" value="C:plasma membrane"/>
    <property type="evidence" value="ECO:0007669"/>
    <property type="project" value="UniProtKB-SubCell"/>
</dbReference>
<keyword evidence="4" id="KW-1185">Reference proteome</keyword>
<gene>
    <name evidence="3" type="ORF">PAI11_35160</name>
</gene>
<reference evidence="3 4" key="1">
    <citation type="journal article" date="2013" name="Biodegradation">
        <title>Quantitative proteomic analysis of ibuprofen-degrading Patulibacter sp. strain I11.</title>
        <authorList>
            <person name="Almeida B."/>
            <person name="Kjeldal H."/>
            <person name="Lolas I."/>
            <person name="Knudsen A.D."/>
            <person name="Carvalho G."/>
            <person name="Nielsen K.L."/>
            <person name="Barreto Crespo M.T."/>
            <person name="Stensballe A."/>
            <person name="Nielsen J.L."/>
        </authorList>
    </citation>
    <scope>NUCLEOTIDE SEQUENCE [LARGE SCALE GENOMIC DNA]</scope>
    <source>
        <strain evidence="3 4">I11</strain>
    </source>
</reference>
<sequence length="124" mass="13489">MADAGHHCADHARPAPSGDGSDEPLDELYVPAAPGRGPLGLLRELFLAPVKAYQRFISPALPRSCKYEPTCSHYAVDAVRSHGVCRGTVLAAWRILRCNPWSHGGYDPVSAQRLFRSRRPASPS</sequence>
<dbReference type="Pfam" id="PF01809">
    <property type="entry name" value="YidD"/>
    <property type="match status" value="1"/>
</dbReference>
<dbReference type="EMBL" id="AGUD01000262">
    <property type="protein sequence ID" value="EHN09639.1"/>
    <property type="molecule type" value="Genomic_DNA"/>
</dbReference>
<dbReference type="Proteomes" id="UP000005143">
    <property type="component" value="Unassembled WGS sequence"/>
</dbReference>
<dbReference type="HAMAP" id="MF_00386">
    <property type="entry name" value="UPF0161_YidD"/>
    <property type="match status" value="1"/>
</dbReference>